<organism evidence="5 6">
    <name type="scientific">Thiobacter aerophilum</name>
    <dbReference type="NCBI Taxonomy" id="3121275"/>
    <lineage>
        <taxon>Bacteria</taxon>
        <taxon>Pseudomonadati</taxon>
        <taxon>Pseudomonadota</taxon>
        <taxon>Betaproteobacteria</taxon>
        <taxon>Burkholderiales</taxon>
        <taxon>Thiobacteraceae</taxon>
        <taxon>Thiobacter</taxon>
    </lineage>
</organism>
<dbReference type="Pfam" id="PF25917">
    <property type="entry name" value="BSH_RND"/>
    <property type="match status" value="1"/>
</dbReference>
<dbReference type="EMBL" id="JBAJEX010000002">
    <property type="protein sequence ID" value="MEO1766276.1"/>
    <property type="molecule type" value="Genomic_DNA"/>
</dbReference>
<dbReference type="Gene3D" id="2.40.50.100">
    <property type="match status" value="1"/>
</dbReference>
<evidence type="ECO:0000259" key="4">
    <source>
        <dbReference type="Pfam" id="PF25917"/>
    </source>
</evidence>
<name>A0ABV0EC84_9BURK</name>
<dbReference type="InterPro" id="IPR006143">
    <property type="entry name" value="RND_pump_MFP"/>
</dbReference>
<dbReference type="Pfam" id="PF25876">
    <property type="entry name" value="HH_MFP_RND"/>
    <property type="match status" value="1"/>
</dbReference>
<evidence type="ECO:0000313" key="5">
    <source>
        <dbReference type="EMBL" id="MEO1766276.1"/>
    </source>
</evidence>
<reference evidence="5 6" key="1">
    <citation type="submission" date="2024-02" db="EMBL/GenBank/DDBJ databases">
        <title>New thermophilic sulfur-oxidizing bacteria from a hot springs of the Uzon caldera (Kamchatka, Russia).</title>
        <authorList>
            <person name="Dukat A.M."/>
            <person name="Elcheninov A.G."/>
            <person name="Frolov E.N."/>
        </authorList>
    </citation>
    <scope>NUCLEOTIDE SEQUENCE [LARGE SCALE GENOMIC DNA]</scope>
    <source>
        <strain evidence="5 6">AK1</strain>
    </source>
</reference>
<dbReference type="Proteomes" id="UP001482231">
    <property type="component" value="Unassembled WGS sequence"/>
</dbReference>
<evidence type="ECO:0000256" key="2">
    <source>
        <dbReference type="SAM" id="Coils"/>
    </source>
</evidence>
<proteinExistence type="inferred from homology"/>
<dbReference type="SUPFAM" id="SSF111369">
    <property type="entry name" value="HlyD-like secretion proteins"/>
    <property type="match status" value="1"/>
</dbReference>
<evidence type="ECO:0000259" key="3">
    <source>
        <dbReference type="Pfam" id="PF25876"/>
    </source>
</evidence>
<feature type="domain" description="Multidrug resistance protein MdtA-like barrel-sandwich hybrid" evidence="4">
    <location>
        <begin position="65"/>
        <end position="197"/>
    </location>
</feature>
<dbReference type="NCBIfam" id="TIGR01730">
    <property type="entry name" value="RND_mfp"/>
    <property type="match status" value="1"/>
</dbReference>
<dbReference type="PROSITE" id="PS51257">
    <property type="entry name" value="PROKAR_LIPOPROTEIN"/>
    <property type="match status" value="1"/>
</dbReference>
<dbReference type="InterPro" id="IPR058624">
    <property type="entry name" value="MdtA-like_HH"/>
</dbReference>
<evidence type="ECO:0000256" key="1">
    <source>
        <dbReference type="ARBA" id="ARBA00009477"/>
    </source>
</evidence>
<dbReference type="PANTHER" id="PTHR30469">
    <property type="entry name" value="MULTIDRUG RESISTANCE PROTEIN MDTA"/>
    <property type="match status" value="1"/>
</dbReference>
<dbReference type="Gene3D" id="2.40.30.170">
    <property type="match status" value="1"/>
</dbReference>
<dbReference type="PANTHER" id="PTHR30469:SF18">
    <property type="entry name" value="RESISTANCE-NODULATION-CELL DIVISION (RND) EFFLUX MEMBRANE FUSION PROTEIN-RELATED"/>
    <property type="match status" value="1"/>
</dbReference>
<dbReference type="InterPro" id="IPR058625">
    <property type="entry name" value="MdtA-like_BSH"/>
</dbReference>
<feature type="domain" description="Multidrug resistance protein MdtA-like alpha-helical hairpin" evidence="3">
    <location>
        <begin position="101"/>
        <end position="168"/>
    </location>
</feature>
<dbReference type="Gene3D" id="1.10.287.470">
    <property type="entry name" value="Helix hairpin bin"/>
    <property type="match status" value="1"/>
</dbReference>
<feature type="coiled-coil region" evidence="2">
    <location>
        <begin position="99"/>
        <end position="126"/>
    </location>
</feature>
<comment type="caution">
    <text evidence="5">The sequence shown here is derived from an EMBL/GenBank/DDBJ whole genome shotgun (WGS) entry which is preliminary data.</text>
</comment>
<comment type="similarity">
    <text evidence="1">Belongs to the membrane fusion protein (MFP) (TC 8.A.1) family.</text>
</comment>
<evidence type="ECO:0000313" key="6">
    <source>
        <dbReference type="Proteomes" id="UP001482231"/>
    </source>
</evidence>
<keyword evidence="2" id="KW-0175">Coiled coil</keyword>
<accession>A0ABV0EC84</accession>
<keyword evidence="6" id="KW-1185">Reference proteome</keyword>
<sequence length="348" mass="36956">MHLRSLLWACVAGALVAGCGREDKTTTDAASAPYVRTVALAPAAADRLVLSGIVRARFETPLAFQVGGRITSRRADAGQRVDAGQTLFELDPRDLQQGVEAARADVAAAESALATARADLARARQLFEQKFVSAQALDRSVLAEREAATRLEAARARLAQARNGLAYAQLRAPAAGVLTEVTGEPGQVVPAGQPVAVLAREGEREIEAYFPEQIRPPTSGRLLDAPGTLRLREVSGAVDPQSRTWRARYRVEGAQAPLALGAVLRVAFGTGEASDSSLSVPLSALDERGQGPRLWRIVNGQAQPVPVTILSMDTEQARVRGDFKPGDRVIALGTHLLTPGMAVRELAQ</sequence>
<dbReference type="Gene3D" id="2.40.420.20">
    <property type="match status" value="1"/>
</dbReference>
<dbReference type="RefSeq" id="WP_347307203.1">
    <property type="nucleotide sequence ID" value="NZ_JBAJEX010000002.1"/>
</dbReference>
<gene>
    <name evidence="5" type="ORF">V6E02_03485</name>
</gene>
<protein>
    <submittedName>
        <fullName evidence="5">Efflux RND transporter periplasmic adaptor subunit</fullName>
    </submittedName>
</protein>